<dbReference type="AlphaFoldDB" id="A0A3L6FJC4"/>
<dbReference type="EMBL" id="NCVQ01000004">
    <property type="protein sequence ID" value="PWZ32481.1"/>
    <property type="molecule type" value="Genomic_DNA"/>
</dbReference>
<accession>A0A3L6FJC4</accession>
<sequence>MASNQCQFPSIYIELG</sequence>
<evidence type="ECO:0000313" key="2">
    <source>
        <dbReference type="Proteomes" id="UP000251960"/>
    </source>
</evidence>
<evidence type="ECO:0000313" key="1">
    <source>
        <dbReference type="EMBL" id="PWZ32481.1"/>
    </source>
</evidence>
<protein>
    <submittedName>
        <fullName evidence="1">Uncharacterized protein</fullName>
    </submittedName>
</protein>
<dbReference type="Proteomes" id="UP000251960">
    <property type="component" value="Chromosome 3"/>
</dbReference>
<reference evidence="1 2" key="1">
    <citation type="journal article" date="2018" name="Nat. Genet.">
        <title>Extensive intraspecific gene order and gene structural variations between Mo17 and other maize genomes.</title>
        <authorList>
            <person name="Sun S."/>
            <person name="Zhou Y."/>
            <person name="Chen J."/>
            <person name="Shi J."/>
            <person name="Zhao H."/>
            <person name="Zhao H."/>
            <person name="Song W."/>
            <person name="Zhang M."/>
            <person name="Cui Y."/>
            <person name="Dong X."/>
            <person name="Liu H."/>
            <person name="Ma X."/>
            <person name="Jiao Y."/>
            <person name="Wang B."/>
            <person name="Wei X."/>
            <person name="Stein J.C."/>
            <person name="Glaubitz J.C."/>
            <person name="Lu F."/>
            <person name="Yu G."/>
            <person name="Liang C."/>
            <person name="Fengler K."/>
            <person name="Li B."/>
            <person name="Rafalski A."/>
            <person name="Schnable P.S."/>
            <person name="Ware D.H."/>
            <person name="Buckler E.S."/>
            <person name="Lai J."/>
        </authorList>
    </citation>
    <scope>NUCLEOTIDE SEQUENCE [LARGE SCALE GENOMIC DNA]</scope>
    <source>
        <strain evidence="2">cv. Missouri 17</strain>
        <tissue evidence="1">Seedling</tissue>
    </source>
</reference>
<comment type="caution">
    <text evidence="1">The sequence shown here is derived from an EMBL/GenBank/DDBJ whole genome shotgun (WGS) entry which is preliminary data.</text>
</comment>
<name>A0A3L6FJC4_MAIZE</name>
<organism evidence="1 2">
    <name type="scientific">Zea mays</name>
    <name type="common">Maize</name>
    <dbReference type="NCBI Taxonomy" id="4577"/>
    <lineage>
        <taxon>Eukaryota</taxon>
        <taxon>Viridiplantae</taxon>
        <taxon>Streptophyta</taxon>
        <taxon>Embryophyta</taxon>
        <taxon>Tracheophyta</taxon>
        <taxon>Spermatophyta</taxon>
        <taxon>Magnoliopsida</taxon>
        <taxon>Liliopsida</taxon>
        <taxon>Poales</taxon>
        <taxon>Poaceae</taxon>
        <taxon>PACMAD clade</taxon>
        <taxon>Panicoideae</taxon>
        <taxon>Andropogonodae</taxon>
        <taxon>Andropogoneae</taxon>
        <taxon>Tripsacinae</taxon>
        <taxon>Zea</taxon>
    </lineage>
</organism>
<gene>
    <name evidence="1" type="ORF">Zm00014a_039574</name>
</gene>
<proteinExistence type="predicted"/>